<dbReference type="CDD" id="cd07377">
    <property type="entry name" value="WHTH_GntR"/>
    <property type="match status" value="1"/>
</dbReference>
<name>A0A1V8RQD8_9HYPH</name>
<dbReference type="Pfam" id="PF07729">
    <property type="entry name" value="FCD"/>
    <property type="match status" value="1"/>
</dbReference>
<evidence type="ECO:0000256" key="1">
    <source>
        <dbReference type="ARBA" id="ARBA00023015"/>
    </source>
</evidence>
<dbReference type="SUPFAM" id="SSF46785">
    <property type="entry name" value="Winged helix' DNA-binding domain"/>
    <property type="match status" value="1"/>
</dbReference>
<feature type="domain" description="HTH gntR-type" evidence="4">
    <location>
        <begin position="7"/>
        <end position="74"/>
    </location>
</feature>
<dbReference type="GO" id="GO:0003677">
    <property type="term" value="F:DNA binding"/>
    <property type="evidence" value="ECO:0007669"/>
    <property type="project" value="UniProtKB-KW"/>
</dbReference>
<evidence type="ECO:0000256" key="3">
    <source>
        <dbReference type="ARBA" id="ARBA00023163"/>
    </source>
</evidence>
<dbReference type="PANTHER" id="PTHR43537">
    <property type="entry name" value="TRANSCRIPTIONAL REGULATOR, GNTR FAMILY"/>
    <property type="match status" value="1"/>
</dbReference>
<comment type="caution">
    <text evidence="5">The sequence shown here is derived from an EMBL/GenBank/DDBJ whole genome shotgun (WGS) entry which is preliminary data.</text>
</comment>
<dbReference type="InterPro" id="IPR000524">
    <property type="entry name" value="Tscrpt_reg_HTH_GntR"/>
</dbReference>
<dbReference type="Gene3D" id="1.10.10.10">
    <property type="entry name" value="Winged helix-like DNA-binding domain superfamily/Winged helix DNA-binding domain"/>
    <property type="match status" value="1"/>
</dbReference>
<dbReference type="STRING" id="1873176.BFN67_18385"/>
<keyword evidence="6" id="KW-1185">Reference proteome</keyword>
<dbReference type="InterPro" id="IPR036390">
    <property type="entry name" value="WH_DNA-bd_sf"/>
</dbReference>
<dbReference type="InterPro" id="IPR036388">
    <property type="entry name" value="WH-like_DNA-bd_sf"/>
</dbReference>
<dbReference type="OrthoDB" id="8247358at2"/>
<dbReference type="Pfam" id="PF00392">
    <property type="entry name" value="GntR"/>
    <property type="match status" value="1"/>
</dbReference>
<dbReference type="PROSITE" id="PS50949">
    <property type="entry name" value="HTH_GNTR"/>
    <property type="match status" value="1"/>
</dbReference>
<sequence length="225" mass="24585">MALERGPSLTEQAADEIRVRIVRGALQLGESLSEIMLAKDLGVSKTPVREALMQLKREGLVEVHPQRGTFVFSMSPEQVGELSELRGILETAALRLALERNAAALVQSWAGTVGEMKTALSESDAERYRILDGAFHRTMFELAGNAYLLEAFTTIAFRVQALRNRLSLEAELNSTSFGEHEDLLRLARSGDATAAEALLVRHIEWTRSHYLAKLAGNGAPGQGTA</sequence>
<gene>
    <name evidence="5" type="ORF">BFN67_18385</name>
</gene>
<dbReference type="Proteomes" id="UP000191905">
    <property type="component" value="Unassembled WGS sequence"/>
</dbReference>
<dbReference type="RefSeq" id="WP_080919814.1">
    <property type="nucleotide sequence ID" value="NZ_MDET01000016.1"/>
</dbReference>
<dbReference type="EMBL" id="MDET01000016">
    <property type="protein sequence ID" value="OQM75406.1"/>
    <property type="molecule type" value="Genomic_DNA"/>
</dbReference>
<evidence type="ECO:0000259" key="4">
    <source>
        <dbReference type="PROSITE" id="PS50949"/>
    </source>
</evidence>
<dbReference type="AlphaFoldDB" id="A0A1V8RQD8"/>
<dbReference type="GO" id="GO:0003700">
    <property type="term" value="F:DNA-binding transcription factor activity"/>
    <property type="evidence" value="ECO:0007669"/>
    <property type="project" value="InterPro"/>
</dbReference>
<dbReference type="InterPro" id="IPR011711">
    <property type="entry name" value="GntR_C"/>
</dbReference>
<keyword evidence="1" id="KW-0805">Transcription regulation</keyword>
<dbReference type="Gene3D" id="1.20.120.530">
    <property type="entry name" value="GntR ligand-binding domain-like"/>
    <property type="match status" value="1"/>
</dbReference>
<accession>A0A1V8RQD8</accession>
<keyword evidence="3" id="KW-0804">Transcription</keyword>
<dbReference type="PANTHER" id="PTHR43537:SF5">
    <property type="entry name" value="UXU OPERON TRANSCRIPTIONAL REGULATOR"/>
    <property type="match status" value="1"/>
</dbReference>
<evidence type="ECO:0000313" key="5">
    <source>
        <dbReference type="EMBL" id="OQM75406.1"/>
    </source>
</evidence>
<keyword evidence="2" id="KW-0238">DNA-binding</keyword>
<protein>
    <submittedName>
        <fullName evidence="5">GntR family transcriptional regulator</fullName>
    </submittedName>
</protein>
<reference evidence="5 6" key="1">
    <citation type="journal article" date="2016" name="Int. J. Syst. Evol. Microbiol.">
        <title>Pseudaminobacter manganicus sp. nov., isolated from sludge of a manganese mine.</title>
        <authorList>
            <person name="Li J."/>
            <person name="Huang J."/>
            <person name="Liao S."/>
            <person name="Wang G."/>
        </authorList>
    </citation>
    <scope>NUCLEOTIDE SEQUENCE [LARGE SCALE GENOMIC DNA]</scope>
    <source>
        <strain evidence="5 6">JH-7</strain>
    </source>
</reference>
<dbReference type="SUPFAM" id="SSF48008">
    <property type="entry name" value="GntR ligand-binding domain-like"/>
    <property type="match status" value="1"/>
</dbReference>
<dbReference type="SMART" id="SM00345">
    <property type="entry name" value="HTH_GNTR"/>
    <property type="match status" value="1"/>
</dbReference>
<dbReference type="SMART" id="SM00895">
    <property type="entry name" value="FCD"/>
    <property type="match status" value="1"/>
</dbReference>
<proteinExistence type="predicted"/>
<organism evidence="5 6">
    <name type="scientific">Manganibacter manganicus</name>
    <dbReference type="NCBI Taxonomy" id="1873176"/>
    <lineage>
        <taxon>Bacteria</taxon>
        <taxon>Pseudomonadati</taxon>
        <taxon>Pseudomonadota</taxon>
        <taxon>Alphaproteobacteria</taxon>
        <taxon>Hyphomicrobiales</taxon>
        <taxon>Phyllobacteriaceae</taxon>
        <taxon>Manganibacter</taxon>
    </lineage>
</organism>
<evidence type="ECO:0000256" key="2">
    <source>
        <dbReference type="ARBA" id="ARBA00023125"/>
    </source>
</evidence>
<dbReference type="InterPro" id="IPR008920">
    <property type="entry name" value="TF_FadR/GntR_C"/>
</dbReference>
<dbReference type="PRINTS" id="PR00035">
    <property type="entry name" value="HTHGNTR"/>
</dbReference>
<evidence type="ECO:0000313" key="6">
    <source>
        <dbReference type="Proteomes" id="UP000191905"/>
    </source>
</evidence>